<evidence type="ECO:0000256" key="1">
    <source>
        <dbReference type="SAM" id="Phobius"/>
    </source>
</evidence>
<gene>
    <name evidence="3" type="ORF">JIP62_04915</name>
</gene>
<dbReference type="InterPro" id="IPR036691">
    <property type="entry name" value="Endo/exonu/phosph_ase_sf"/>
</dbReference>
<accession>A0ABX7BSZ2</accession>
<dbReference type="RefSeq" id="WP_201103792.1">
    <property type="nucleotide sequence ID" value="NZ_CP067977.1"/>
</dbReference>
<feature type="transmembrane region" description="Helical" evidence="1">
    <location>
        <begin position="39"/>
        <end position="59"/>
    </location>
</feature>
<name>A0ABX7BSZ2_9CAUL</name>
<keyword evidence="1" id="KW-0472">Membrane</keyword>
<keyword evidence="3" id="KW-0378">Hydrolase</keyword>
<evidence type="ECO:0000313" key="3">
    <source>
        <dbReference type="EMBL" id="QQQ19441.1"/>
    </source>
</evidence>
<dbReference type="Gene3D" id="3.60.10.10">
    <property type="entry name" value="Endonuclease/exonuclease/phosphatase"/>
    <property type="match status" value="1"/>
</dbReference>
<evidence type="ECO:0000313" key="4">
    <source>
        <dbReference type="Proteomes" id="UP000595448"/>
    </source>
</evidence>
<dbReference type="SUPFAM" id="SSF56219">
    <property type="entry name" value="DNase I-like"/>
    <property type="match status" value="1"/>
</dbReference>
<feature type="domain" description="Endonuclease/exonuclease/phosphatase" evidence="2">
    <location>
        <begin position="101"/>
        <end position="304"/>
    </location>
</feature>
<keyword evidence="4" id="KW-1185">Reference proteome</keyword>
<keyword evidence="3" id="KW-0540">Nuclease</keyword>
<protein>
    <submittedName>
        <fullName evidence="3">Endonuclease/exonuclease/phosphatase family protein</fullName>
    </submittedName>
</protein>
<dbReference type="InterPro" id="IPR005135">
    <property type="entry name" value="Endo/exonuclease/phosphatase"/>
</dbReference>
<organism evidence="3 4">
    <name type="scientific">Brevundimonas vitisensis</name>
    <dbReference type="NCBI Taxonomy" id="2800818"/>
    <lineage>
        <taxon>Bacteria</taxon>
        <taxon>Pseudomonadati</taxon>
        <taxon>Pseudomonadota</taxon>
        <taxon>Alphaproteobacteria</taxon>
        <taxon>Caulobacterales</taxon>
        <taxon>Caulobacteraceae</taxon>
        <taxon>Brevundimonas</taxon>
    </lineage>
</organism>
<proteinExistence type="predicted"/>
<keyword evidence="1" id="KW-1133">Transmembrane helix</keyword>
<dbReference type="Proteomes" id="UP000595448">
    <property type="component" value="Chromosome"/>
</dbReference>
<keyword evidence="3" id="KW-0255">Endonuclease</keyword>
<dbReference type="Pfam" id="PF03372">
    <property type="entry name" value="Exo_endo_phos"/>
    <property type="match status" value="1"/>
</dbReference>
<dbReference type="GO" id="GO:0004519">
    <property type="term" value="F:endonuclease activity"/>
    <property type="evidence" value="ECO:0007669"/>
    <property type="project" value="UniProtKB-KW"/>
</dbReference>
<feature type="transmembrane region" description="Helical" evidence="1">
    <location>
        <begin position="66"/>
        <end position="84"/>
    </location>
</feature>
<sequence>MRLRKVFTALVGLGVLLPPLVVAVAALSGSDHRWPDILVQFTVPALVATVMAGLVLVLIRRFRWALGALVVAGLLTVAVWPQWWPQASRVDPDAARVRLYSANVYVENTDVARLRASIRAADPDIIVLIEVGAEMVPQLEEILRGYPHRTRWNSEPRDGGTESLSLIASRYPQTERRPYIDHVHAVGAVVDTPVGPLNVIGVHFTRPWPFQYQWGQINQATALSAYVPTLTGPVVVAGDFNSVVSGRIGRLIRQESGMRPATGWPGTWPAALPAPLTFTIDQVWTTPDLAIARRSLGRRNGSDHRPVVTDLTLAVRPARP</sequence>
<keyword evidence="1" id="KW-0812">Transmembrane</keyword>
<reference evidence="3 4" key="1">
    <citation type="submission" date="2021-01" db="EMBL/GenBank/DDBJ databases">
        <title>Brevundimonas vitis sp. nov., an bacterium isolated from grape (Vitis vinifera).</title>
        <authorList>
            <person name="Jiang L."/>
            <person name="Lee J."/>
        </authorList>
    </citation>
    <scope>NUCLEOTIDE SEQUENCE [LARGE SCALE GENOMIC DNA]</scope>
    <source>
        <strain evidence="3 4">GRTSA-9</strain>
    </source>
</reference>
<dbReference type="EMBL" id="CP067977">
    <property type="protein sequence ID" value="QQQ19441.1"/>
    <property type="molecule type" value="Genomic_DNA"/>
</dbReference>
<evidence type="ECO:0000259" key="2">
    <source>
        <dbReference type="Pfam" id="PF03372"/>
    </source>
</evidence>